<evidence type="ECO:0000313" key="3">
    <source>
        <dbReference type="Proteomes" id="UP000578112"/>
    </source>
</evidence>
<dbReference type="InterPro" id="IPR050483">
    <property type="entry name" value="CoA-transferase_III_domain"/>
</dbReference>
<dbReference type="GO" id="GO:0008410">
    <property type="term" value="F:CoA-transferase activity"/>
    <property type="evidence" value="ECO:0007669"/>
    <property type="project" value="TreeGrafter"/>
</dbReference>
<organism evidence="2 3">
    <name type="scientific">Actinoplanes digitatis</name>
    <dbReference type="NCBI Taxonomy" id="1868"/>
    <lineage>
        <taxon>Bacteria</taxon>
        <taxon>Bacillati</taxon>
        <taxon>Actinomycetota</taxon>
        <taxon>Actinomycetes</taxon>
        <taxon>Micromonosporales</taxon>
        <taxon>Micromonosporaceae</taxon>
        <taxon>Actinoplanes</taxon>
    </lineage>
</organism>
<keyword evidence="3" id="KW-1185">Reference proteome</keyword>
<sequence length="399" mass="42800">MRPLADIRIIAIEQYGAGPFGSVHLADLGAEVIKIEEPRSGGDVGRYVPPYNHGEDSLFFETFNRGKRSLSLDLTTPAGRAVLDDLVRNADAVYSNLRGDVPAKIGITYPQLRHLNPAIVCCSLTGFGMTGPRAEQPGYDYILQGLAGWMELTGEPGGPPAKSGLSLVDYSGGLVAAICLLAGVHAARRDGVGMDCDVSLFDTAIAMLTYPAAWHLNAGFTPERTHHSAHPSLVPFQVFATADGWIVVGCAKEKFWRRLVAVLALPALDDPRFATFATRREHAAELLSLLDAAFATRTSARWLSLLEPAGVPSGPVNDVAAALRDPHTLARSLVVETDHPHYGTVRQVASPVRVGDDPPAYRRAPRRGEDLGYVADLLGYDEARVASLRSAGAFGEDKT</sequence>
<dbReference type="Gene3D" id="3.30.1540.10">
    <property type="entry name" value="formyl-coa transferase, domain 3"/>
    <property type="match status" value="1"/>
</dbReference>
<dbReference type="Gene3D" id="3.40.50.10540">
    <property type="entry name" value="Crotonobetainyl-coa:carnitine coa-transferase, domain 1"/>
    <property type="match status" value="1"/>
</dbReference>
<dbReference type="RefSeq" id="WP_184992298.1">
    <property type="nucleotide sequence ID" value="NZ_BOMK01000001.1"/>
</dbReference>
<dbReference type="Proteomes" id="UP000578112">
    <property type="component" value="Unassembled WGS sequence"/>
</dbReference>
<dbReference type="PANTHER" id="PTHR48207:SF3">
    <property type="entry name" value="SUCCINATE--HYDROXYMETHYLGLUTARATE COA-TRANSFERASE"/>
    <property type="match status" value="1"/>
</dbReference>
<gene>
    <name evidence="2" type="ORF">BJ971_002273</name>
</gene>
<dbReference type="Pfam" id="PF02515">
    <property type="entry name" value="CoA_transf_3"/>
    <property type="match status" value="1"/>
</dbReference>
<dbReference type="PANTHER" id="PTHR48207">
    <property type="entry name" value="SUCCINATE--HYDROXYMETHYLGLUTARATE COA-TRANSFERASE"/>
    <property type="match status" value="1"/>
</dbReference>
<reference evidence="2 3" key="1">
    <citation type="submission" date="2020-08" db="EMBL/GenBank/DDBJ databases">
        <title>Sequencing the genomes of 1000 actinobacteria strains.</title>
        <authorList>
            <person name="Klenk H.-P."/>
        </authorList>
    </citation>
    <scope>NUCLEOTIDE SEQUENCE [LARGE SCALE GENOMIC DNA]</scope>
    <source>
        <strain evidence="2 3">DSM 43149</strain>
    </source>
</reference>
<dbReference type="InterPro" id="IPR003673">
    <property type="entry name" value="CoA-Trfase_fam_III"/>
</dbReference>
<dbReference type="AlphaFoldDB" id="A0A7W7HVS5"/>
<evidence type="ECO:0000256" key="1">
    <source>
        <dbReference type="ARBA" id="ARBA00022679"/>
    </source>
</evidence>
<dbReference type="InterPro" id="IPR023606">
    <property type="entry name" value="CoA-Trfase_III_dom_1_sf"/>
</dbReference>
<dbReference type="InterPro" id="IPR044855">
    <property type="entry name" value="CoA-Trfase_III_dom3_sf"/>
</dbReference>
<accession>A0A7W7HVS5</accession>
<protein>
    <submittedName>
        <fullName evidence="2">Crotonobetainyl-CoA:carnitine CoA-transferase CaiB-like acyl-CoA transferase</fullName>
    </submittedName>
</protein>
<evidence type="ECO:0000313" key="2">
    <source>
        <dbReference type="EMBL" id="MBB4761717.1"/>
    </source>
</evidence>
<comment type="caution">
    <text evidence="2">The sequence shown here is derived from an EMBL/GenBank/DDBJ whole genome shotgun (WGS) entry which is preliminary data.</text>
</comment>
<dbReference type="SUPFAM" id="SSF89796">
    <property type="entry name" value="CoA-transferase family III (CaiB/BaiF)"/>
    <property type="match status" value="1"/>
</dbReference>
<name>A0A7W7HVS5_9ACTN</name>
<dbReference type="EMBL" id="JACHNH010000001">
    <property type="protein sequence ID" value="MBB4761717.1"/>
    <property type="molecule type" value="Genomic_DNA"/>
</dbReference>
<keyword evidence="1 2" id="KW-0808">Transferase</keyword>
<proteinExistence type="predicted"/>